<dbReference type="Proteomes" id="UP001601444">
    <property type="component" value="Unassembled WGS sequence"/>
</dbReference>
<protein>
    <submittedName>
        <fullName evidence="2">Helix-turn-helix domain-containing protein</fullName>
    </submittedName>
</protein>
<gene>
    <name evidence="2" type="ORF">ACFYTF_19805</name>
</gene>
<dbReference type="EMBL" id="JBIAMX010000012">
    <property type="protein sequence ID" value="MFF0545079.1"/>
    <property type="molecule type" value="Genomic_DNA"/>
</dbReference>
<dbReference type="InterPro" id="IPR010982">
    <property type="entry name" value="Lambda_DNA-bd_dom_sf"/>
</dbReference>
<sequence>MTEFAPRLNKLFESTPGIRPHTNRHVARALREAGHSISAPYLSQLRTGLRTNPSRQTVAALAHYFQVEPEYFFGDIVNDPVPDDHTILTRLHLPHPRRLLLTVYGLSADSQELLIKISERLRASEGLPALPCDTLV</sequence>
<dbReference type="Gene3D" id="1.10.260.40">
    <property type="entry name" value="lambda repressor-like DNA-binding domains"/>
    <property type="match status" value="1"/>
</dbReference>
<evidence type="ECO:0000313" key="2">
    <source>
        <dbReference type="EMBL" id="MFF0545079.1"/>
    </source>
</evidence>
<evidence type="ECO:0000313" key="3">
    <source>
        <dbReference type="Proteomes" id="UP001601444"/>
    </source>
</evidence>
<accession>A0ABW6PRM7</accession>
<feature type="domain" description="HTH cro/C1-type" evidence="1">
    <location>
        <begin position="37"/>
        <end position="72"/>
    </location>
</feature>
<dbReference type="SUPFAM" id="SSF47413">
    <property type="entry name" value="lambda repressor-like DNA-binding domains"/>
    <property type="match status" value="1"/>
</dbReference>
<keyword evidence="3" id="KW-1185">Reference proteome</keyword>
<organism evidence="2 3">
    <name type="scientific">Nocardia thailandica</name>
    <dbReference type="NCBI Taxonomy" id="257275"/>
    <lineage>
        <taxon>Bacteria</taxon>
        <taxon>Bacillati</taxon>
        <taxon>Actinomycetota</taxon>
        <taxon>Actinomycetes</taxon>
        <taxon>Mycobacteriales</taxon>
        <taxon>Nocardiaceae</taxon>
        <taxon>Nocardia</taxon>
    </lineage>
</organism>
<name>A0ABW6PRM7_9NOCA</name>
<proteinExistence type="predicted"/>
<dbReference type="InterPro" id="IPR001387">
    <property type="entry name" value="Cro/C1-type_HTH"/>
</dbReference>
<comment type="caution">
    <text evidence="2">The sequence shown here is derived from an EMBL/GenBank/DDBJ whole genome shotgun (WGS) entry which is preliminary data.</text>
</comment>
<dbReference type="PROSITE" id="PS50943">
    <property type="entry name" value="HTH_CROC1"/>
    <property type="match status" value="1"/>
</dbReference>
<reference evidence="2 3" key="1">
    <citation type="submission" date="2024-10" db="EMBL/GenBank/DDBJ databases">
        <title>The Natural Products Discovery Center: Release of the First 8490 Sequenced Strains for Exploring Actinobacteria Biosynthetic Diversity.</title>
        <authorList>
            <person name="Kalkreuter E."/>
            <person name="Kautsar S.A."/>
            <person name="Yang D."/>
            <person name="Bader C.D."/>
            <person name="Teijaro C.N."/>
            <person name="Fluegel L."/>
            <person name="Davis C.M."/>
            <person name="Simpson J.R."/>
            <person name="Lauterbach L."/>
            <person name="Steele A.D."/>
            <person name="Gui C."/>
            <person name="Meng S."/>
            <person name="Li G."/>
            <person name="Viehrig K."/>
            <person name="Ye F."/>
            <person name="Su P."/>
            <person name="Kiefer A.F."/>
            <person name="Nichols A."/>
            <person name="Cepeda A.J."/>
            <person name="Yan W."/>
            <person name="Fan B."/>
            <person name="Jiang Y."/>
            <person name="Adhikari A."/>
            <person name="Zheng C.-J."/>
            <person name="Schuster L."/>
            <person name="Cowan T.M."/>
            <person name="Smanski M.J."/>
            <person name="Chevrette M.G."/>
            <person name="De Carvalho L.P.S."/>
            <person name="Shen B."/>
        </authorList>
    </citation>
    <scope>NUCLEOTIDE SEQUENCE [LARGE SCALE GENOMIC DNA]</scope>
    <source>
        <strain evidence="2 3">NPDC004045</strain>
    </source>
</reference>
<dbReference type="RefSeq" id="WP_043652609.1">
    <property type="nucleotide sequence ID" value="NZ_JBIAMX010000012.1"/>
</dbReference>
<evidence type="ECO:0000259" key="1">
    <source>
        <dbReference type="PROSITE" id="PS50943"/>
    </source>
</evidence>